<dbReference type="Gene3D" id="2.60.60.30">
    <property type="entry name" value="sav2460 like domains"/>
    <property type="match status" value="2"/>
</dbReference>
<gene>
    <name evidence="4" type="ORF">WJX72_000820</name>
</gene>
<feature type="region of interest" description="Disordered" evidence="2">
    <location>
        <begin position="265"/>
        <end position="318"/>
    </location>
</feature>
<keyword evidence="1" id="KW-0677">Repeat</keyword>
<dbReference type="PANTHER" id="PTHR43215:SF14">
    <property type="entry name" value="RADIAL SPOKE HEAD 1 HOMOLOG"/>
    <property type="match status" value="1"/>
</dbReference>
<dbReference type="GO" id="GO:0016020">
    <property type="term" value="C:membrane"/>
    <property type="evidence" value="ECO:0007669"/>
    <property type="project" value="UniProtKB-ARBA"/>
</dbReference>
<dbReference type="Proteomes" id="UP001489004">
    <property type="component" value="Unassembled WGS sequence"/>
</dbReference>
<keyword evidence="5" id="KW-1185">Reference proteome</keyword>
<dbReference type="Pfam" id="PF02342">
    <property type="entry name" value="TerD"/>
    <property type="match status" value="1"/>
</dbReference>
<feature type="compositionally biased region" description="Acidic residues" evidence="2">
    <location>
        <begin position="284"/>
        <end position="301"/>
    </location>
</feature>
<dbReference type="InterPro" id="IPR003325">
    <property type="entry name" value="TerD"/>
</dbReference>
<proteinExistence type="predicted"/>
<reference evidence="4 5" key="1">
    <citation type="journal article" date="2024" name="Nat. Commun.">
        <title>Phylogenomics reveals the evolutionary origins of lichenization in chlorophyte algae.</title>
        <authorList>
            <person name="Puginier C."/>
            <person name="Libourel C."/>
            <person name="Otte J."/>
            <person name="Skaloud P."/>
            <person name="Haon M."/>
            <person name="Grisel S."/>
            <person name="Petersen M."/>
            <person name="Berrin J.G."/>
            <person name="Delaux P.M."/>
            <person name="Dal Grande F."/>
            <person name="Keller J."/>
        </authorList>
    </citation>
    <scope>NUCLEOTIDE SEQUENCE [LARGE SCALE GENOMIC DNA]</scope>
    <source>
        <strain evidence="4 5">SAG 2043</strain>
    </source>
</reference>
<feature type="domain" description="TerD" evidence="3">
    <location>
        <begin position="24"/>
        <end position="159"/>
    </location>
</feature>
<dbReference type="AlphaFoldDB" id="A0AAW1QNS7"/>
<dbReference type="SMART" id="SM00698">
    <property type="entry name" value="MORN"/>
    <property type="match status" value="4"/>
</dbReference>
<accession>A0AAW1QNS7</accession>
<dbReference type="Gene3D" id="2.20.110.10">
    <property type="entry name" value="Histone H3 K4-specific methyltransferase SET7/9 N-terminal domain"/>
    <property type="match status" value="2"/>
</dbReference>
<evidence type="ECO:0000313" key="5">
    <source>
        <dbReference type="Proteomes" id="UP001489004"/>
    </source>
</evidence>
<evidence type="ECO:0000259" key="3">
    <source>
        <dbReference type="Pfam" id="PF02342"/>
    </source>
</evidence>
<name>A0AAW1QNS7_9CHLO</name>
<dbReference type="EMBL" id="JALJOR010000002">
    <property type="protein sequence ID" value="KAK9823171.1"/>
    <property type="molecule type" value="Genomic_DNA"/>
</dbReference>
<dbReference type="InterPro" id="IPR003409">
    <property type="entry name" value="MORN"/>
</dbReference>
<dbReference type="Pfam" id="PF02493">
    <property type="entry name" value="MORN"/>
    <property type="match status" value="5"/>
</dbReference>
<organism evidence="4 5">
    <name type="scientific">[Myrmecia] bisecta</name>
    <dbReference type="NCBI Taxonomy" id="41462"/>
    <lineage>
        <taxon>Eukaryota</taxon>
        <taxon>Viridiplantae</taxon>
        <taxon>Chlorophyta</taxon>
        <taxon>core chlorophytes</taxon>
        <taxon>Trebouxiophyceae</taxon>
        <taxon>Trebouxiales</taxon>
        <taxon>Trebouxiaceae</taxon>
        <taxon>Myrmecia</taxon>
    </lineage>
</organism>
<sequence length="751" mass="79868">MGTSVTQMGQLVSIPFRALRLSFEASWASANGVPLDIDLSCCLFGADGCVRGYAGAGQLAADDGAVQHQRAADGNSETVSVSTTKLDPRTEALVFVAAVLDSPVRTANLASPDQLVFRTLTSDLGGASQELATCDLKPFVAEDKQSMVVGALYRTADGWVTYYCLAAQNIVGWDIMPAMLRACLGAMPGFNNQFKDAFEDEKLVRLLRRNEDRQLDWLTSLRTGCPTAVTQLRVDVGWEANDGEEIEGQELEFNCMMYNAQDEEVQAVNSKSKDGEGVSAVPDDPAEEEPAEEAEAEEGEEGEGKPATEATPPKPKDPFPLKDSFIITFAGLPQAVSSILVTINNFGGSGLTHLRSAKVRLVDASAGSSQELGTFTVASAENADADKTSVVMCKLYKESKSSAYSVVRWWSSTSAILTDPYTMKSCMGALLAQQQAILKAAKRVAELTEAGEEVPADLQASSVAPFDWRLNVNGQMLSGPSLEETGEELKRIANYTGRSDSANKRSDSHARALYANGDTYFGQYASDRRNGEGFYAIASGGAYAGTYVDSNRSGQGVLLLPDSAIYVGSFAADKFEGPGQYTYPDSSTYVGDWKAGKKHGQGVYWDPQGGCLRGTWEAGVLQGQGTYDVPAYQFSGEFKSGVPAGDCSFTMCASRLLDLPATACAHILADSGPTLVQRGKYAIPAGAADAPAEGEEESEERPALPAFPKYEGLSYSSASALPAAVPDTPFPPPGAPSGIEYIQMQQIQAAA</sequence>
<evidence type="ECO:0000256" key="2">
    <source>
        <dbReference type="SAM" id="MobiDB-lite"/>
    </source>
</evidence>
<dbReference type="CDD" id="cd06974">
    <property type="entry name" value="TerD_like"/>
    <property type="match status" value="1"/>
</dbReference>
<comment type="caution">
    <text evidence="4">The sequence shown here is derived from an EMBL/GenBank/DDBJ whole genome shotgun (WGS) entry which is preliminary data.</text>
</comment>
<dbReference type="SUPFAM" id="SSF82185">
    <property type="entry name" value="Histone H3 K4-specific methyltransferase SET7/9 N-terminal domain"/>
    <property type="match status" value="1"/>
</dbReference>
<dbReference type="PANTHER" id="PTHR43215">
    <property type="entry name" value="RADIAL SPOKE HEAD 1 HOMOLOG"/>
    <property type="match status" value="1"/>
</dbReference>
<dbReference type="GO" id="GO:0035082">
    <property type="term" value="P:axoneme assembly"/>
    <property type="evidence" value="ECO:0007669"/>
    <property type="project" value="TreeGrafter"/>
</dbReference>
<dbReference type="GO" id="GO:0005634">
    <property type="term" value="C:nucleus"/>
    <property type="evidence" value="ECO:0007669"/>
    <property type="project" value="TreeGrafter"/>
</dbReference>
<dbReference type="GO" id="GO:0031514">
    <property type="term" value="C:motile cilium"/>
    <property type="evidence" value="ECO:0007669"/>
    <property type="project" value="TreeGrafter"/>
</dbReference>
<evidence type="ECO:0000313" key="4">
    <source>
        <dbReference type="EMBL" id="KAK9823171.1"/>
    </source>
</evidence>
<protein>
    <recommendedName>
        <fullName evidence="3">TerD domain-containing protein</fullName>
    </recommendedName>
</protein>
<evidence type="ECO:0000256" key="1">
    <source>
        <dbReference type="ARBA" id="ARBA00022737"/>
    </source>
</evidence>